<evidence type="ECO:0000313" key="1">
    <source>
        <dbReference type="EMBL" id="CAI5732873.1"/>
    </source>
</evidence>
<proteinExistence type="predicted"/>
<evidence type="ECO:0008006" key="3">
    <source>
        <dbReference type="Google" id="ProtNLM"/>
    </source>
</evidence>
<gene>
    <name evidence="1" type="ORF">HBR001_LOCUS5659</name>
</gene>
<organism evidence="1 2">
    <name type="scientific">Hyaloperonospora brassicae</name>
    <name type="common">Brassica downy mildew</name>
    <name type="synonym">Peronospora brassicae</name>
    <dbReference type="NCBI Taxonomy" id="162125"/>
    <lineage>
        <taxon>Eukaryota</taxon>
        <taxon>Sar</taxon>
        <taxon>Stramenopiles</taxon>
        <taxon>Oomycota</taxon>
        <taxon>Peronosporomycetes</taxon>
        <taxon>Peronosporales</taxon>
        <taxon>Peronosporaceae</taxon>
        <taxon>Hyaloperonospora</taxon>
    </lineage>
</organism>
<sequence>MHAPGKLELTVAVAAYLLGGAISTTAASTLRVRSPFDDRIIEGTRSLRASHSVKWNPKLEERAGKQEVVVGLESLIEAHGHEGDILQYVHYLATQNPINRNAAFEKWLPIVGDAKNLKKILKDSGHNLDRGGNAFNILTQYKAFRANHFKT</sequence>
<dbReference type="Proteomes" id="UP001162031">
    <property type="component" value="Unassembled WGS sequence"/>
</dbReference>
<keyword evidence="2" id="KW-1185">Reference proteome</keyword>
<evidence type="ECO:0000313" key="2">
    <source>
        <dbReference type="Proteomes" id="UP001162031"/>
    </source>
</evidence>
<accession>A0AAV0UAY7</accession>
<name>A0AAV0UAY7_HYABA</name>
<dbReference type="AlphaFoldDB" id="A0AAV0UAY7"/>
<protein>
    <recommendedName>
        <fullName evidence="3">RxLR effector protein</fullName>
    </recommendedName>
</protein>
<reference evidence="1" key="1">
    <citation type="submission" date="2022-12" db="EMBL/GenBank/DDBJ databases">
        <authorList>
            <person name="Webb A."/>
        </authorList>
    </citation>
    <scope>NUCLEOTIDE SEQUENCE</scope>
    <source>
        <strain evidence="1">Hp1</strain>
    </source>
</reference>
<dbReference type="EMBL" id="CANTFL010001187">
    <property type="protein sequence ID" value="CAI5732873.1"/>
    <property type="molecule type" value="Genomic_DNA"/>
</dbReference>
<comment type="caution">
    <text evidence="1">The sequence shown here is derived from an EMBL/GenBank/DDBJ whole genome shotgun (WGS) entry which is preliminary data.</text>
</comment>